<keyword evidence="4" id="KW-0472">Membrane</keyword>
<dbReference type="PANTHER" id="PTHR24028:SF234">
    <property type="entry name" value="PROTOCADHERIN GAMMA-A3"/>
    <property type="match status" value="1"/>
</dbReference>
<name>A0ABQ7SLF3_PHRPL</name>
<dbReference type="InterPro" id="IPR050174">
    <property type="entry name" value="Protocadherin/Cadherin-CA"/>
</dbReference>
<sequence>MQNWTLKRYILDQEEQKMHPLILPAAIKGELVKTDTVQNHVAIEDINDSDPVFSKSVYEVTVVENILKGSQVLMWNATDYDEGTNSKAHDPDSGENGRIILILFILGQNDNAPEILYLSPVAPLGERAGPLLL</sequence>
<evidence type="ECO:0000256" key="5">
    <source>
        <dbReference type="ARBA" id="ARBA00023180"/>
    </source>
</evidence>
<gene>
    <name evidence="8" type="ORF">JD844_017111</name>
</gene>
<comment type="caution">
    <text evidence="8">The sequence shown here is derived from an EMBL/GenBank/DDBJ whole genome shotgun (WGS) entry which is preliminary data.</text>
</comment>
<protein>
    <recommendedName>
        <fullName evidence="7">Cadherin domain-containing protein</fullName>
    </recommendedName>
</protein>
<evidence type="ECO:0000313" key="8">
    <source>
        <dbReference type="EMBL" id="KAH0618125.1"/>
    </source>
</evidence>
<reference evidence="8 9" key="1">
    <citation type="journal article" date="2022" name="Gigascience">
        <title>A chromosome-level genome assembly and annotation of the desert horned lizard, Phrynosoma platyrhinos, provides insight into chromosomal rearrangements among reptiles.</title>
        <authorList>
            <person name="Koochekian N."/>
            <person name="Ascanio A."/>
            <person name="Farleigh K."/>
            <person name="Card D.C."/>
            <person name="Schield D.R."/>
            <person name="Castoe T.A."/>
            <person name="Jezkova T."/>
        </authorList>
    </citation>
    <scope>NUCLEOTIDE SEQUENCE [LARGE SCALE GENOMIC DNA]</scope>
    <source>
        <strain evidence="8">NK-2021</strain>
    </source>
</reference>
<dbReference type="SUPFAM" id="SSF49313">
    <property type="entry name" value="Cadherin-like"/>
    <property type="match status" value="1"/>
</dbReference>
<dbReference type="PRINTS" id="PR00205">
    <property type="entry name" value="CADHERIN"/>
</dbReference>
<dbReference type="PROSITE" id="PS50268">
    <property type="entry name" value="CADHERIN_2"/>
    <property type="match status" value="1"/>
</dbReference>
<evidence type="ECO:0000259" key="7">
    <source>
        <dbReference type="PROSITE" id="PS50268"/>
    </source>
</evidence>
<feature type="domain" description="Cadherin" evidence="7">
    <location>
        <begin position="11"/>
        <end position="53"/>
    </location>
</feature>
<keyword evidence="2" id="KW-0812">Transmembrane</keyword>
<dbReference type="InterPro" id="IPR015919">
    <property type="entry name" value="Cadherin-like_sf"/>
</dbReference>
<dbReference type="PANTHER" id="PTHR24028">
    <property type="entry name" value="CADHERIN-87A"/>
    <property type="match status" value="1"/>
</dbReference>
<evidence type="ECO:0000256" key="2">
    <source>
        <dbReference type="ARBA" id="ARBA00022692"/>
    </source>
</evidence>
<evidence type="ECO:0000256" key="3">
    <source>
        <dbReference type="ARBA" id="ARBA00022989"/>
    </source>
</evidence>
<comment type="subcellular location">
    <subcellularLocation>
        <location evidence="1">Membrane</location>
        <topology evidence="1">Single-pass membrane protein</topology>
    </subcellularLocation>
</comment>
<accession>A0ABQ7SLF3</accession>
<keyword evidence="9" id="KW-1185">Reference proteome</keyword>
<proteinExistence type="predicted"/>
<dbReference type="EMBL" id="JAIPUX010005289">
    <property type="protein sequence ID" value="KAH0618125.1"/>
    <property type="molecule type" value="Genomic_DNA"/>
</dbReference>
<evidence type="ECO:0000256" key="4">
    <source>
        <dbReference type="ARBA" id="ARBA00023136"/>
    </source>
</evidence>
<dbReference type="InterPro" id="IPR002126">
    <property type="entry name" value="Cadherin-like_dom"/>
</dbReference>
<keyword evidence="6" id="KW-0106">Calcium</keyword>
<evidence type="ECO:0000256" key="6">
    <source>
        <dbReference type="PROSITE-ProRule" id="PRU00043"/>
    </source>
</evidence>
<dbReference type="Proteomes" id="UP000826234">
    <property type="component" value="Unassembled WGS sequence"/>
</dbReference>
<dbReference type="Gene3D" id="2.60.40.60">
    <property type="entry name" value="Cadherins"/>
    <property type="match status" value="2"/>
</dbReference>
<organism evidence="8 9">
    <name type="scientific">Phrynosoma platyrhinos</name>
    <name type="common">Desert horned lizard</name>
    <dbReference type="NCBI Taxonomy" id="52577"/>
    <lineage>
        <taxon>Eukaryota</taxon>
        <taxon>Metazoa</taxon>
        <taxon>Chordata</taxon>
        <taxon>Craniata</taxon>
        <taxon>Vertebrata</taxon>
        <taxon>Euteleostomi</taxon>
        <taxon>Lepidosauria</taxon>
        <taxon>Squamata</taxon>
        <taxon>Bifurcata</taxon>
        <taxon>Unidentata</taxon>
        <taxon>Episquamata</taxon>
        <taxon>Toxicofera</taxon>
        <taxon>Iguania</taxon>
        <taxon>Phrynosomatidae</taxon>
        <taxon>Phrynosomatinae</taxon>
        <taxon>Phrynosoma</taxon>
    </lineage>
</organism>
<keyword evidence="3" id="KW-1133">Transmembrane helix</keyword>
<evidence type="ECO:0000313" key="9">
    <source>
        <dbReference type="Proteomes" id="UP000826234"/>
    </source>
</evidence>
<keyword evidence="5" id="KW-0325">Glycoprotein</keyword>
<evidence type="ECO:0000256" key="1">
    <source>
        <dbReference type="ARBA" id="ARBA00004167"/>
    </source>
</evidence>